<evidence type="ECO:0000259" key="2">
    <source>
        <dbReference type="PROSITE" id="PS50041"/>
    </source>
</evidence>
<protein>
    <submittedName>
        <fullName evidence="3">Lectin</fullName>
    </submittedName>
</protein>
<feature type="domain" description="C-type lectin" evidence="2">
    <location>
        <begin position="29"/>
        <end position="133"/>
    </location>
</feature>
<dbReference type="EMBL" id="AB903903">
    <property type="protein sequence ID" value="BAP16791.1"/>
    <property type="molecule type" value="mRNA"/>
</dbReference>
<accession>A0A077JDI1</accession>
<dbReference type="InterPro" id="IPR016187">
    <property type="entry name" value="CTDL_fold"/>
</dbReference>
<evidence type="ECO:0000313" key="3">
    <source>
        <dbReference type="EMBL" id="BAP16791.1"/>
    </source>
</evidence>
<reference evidence="3" key="1">
    <citation type="submission" date="2014-01" db="EMBL/GenBank/DDBJ databases">
        <title>Skin C-type lectin of Japanese bullhead shark (Heterodontus japonicus).</title>
        <authorList>
            <person name="Tsutsui S."/>
            <person name="Dotsuta Y."/>
            <person name="Ono A."/>
            <person name="Nakamura O."/>
        </authorList>
    </citation>
    <scope>NUCLEOTIDE SEQUENCE</scope>
</reference>
<dbReference type="SUPFAM" id="SSF56436">
    <property type="entry name" value="C-type lectin-like"/>
    <property type="match status" value="1"/>
</dbReference>
<dbReference type="CDD" id="cd00037">
    <property type="entry name" value="CLECT"/>
    <property type="match status" value="1"/>
</dbReference>
<dbReference type="PANTHER" id="PTHR22803">
    <property type="entry name" value="MANNOSE, PHOSPHOLIPASE, LECTIN RECEPTOR RELATED"/>
    <property type="match status" value="1"/>
</dbReference>
<dbReference type="PROSITE" id="PS00615">
    <property type="entry name" value="C_TYPE_LECTIN_1"/>
    <property type="match status" value="1"/>
</dbReference>
<dbReference type="SMR" id="A0A077JDI1"/>
<dbReference type="InterPro" id="IPR001304">
    <property type="entry name" value="C-type_lectin-like"/>
</dbReference>
<dbReference type="InterPro" id="IPR018378">
    <property type="entry name" value="C-type_lectin_CS"/>
</dbReference>
<keyword evidence="1" id="KW-1015">Disulfide bond</keyword>
<name>A0A077JDI1_9CHON</name>
<dbReference type="Pfam" id="PF00059">
    <property type="entry name" value="Lectin_C"/>
    <property type="match status" value="1"/>
</dbReference>
<gene>
    <name evidence="3" type="primary">hjcl</name>
</gene>
<sequence>MELETENNLDQDLEKRESMEKFCANGKQWKHYCYQVFNEPQSWPEAEAYCKKVVPGGHLVSIHGKEQNMFIAEMFGTQIWIGFNDRQTEGDFIWTDNSSIKYVNWNDGEPNNSGDEDCAEMQVSGGWNDLPCSSIKLAFVCQSMHCCI</sequence>
<dbReference type="Gene3D" id="3.10.100.10">
    <property type="entry name" value="Mannose-Binding Protein A, subunit A"/>
    <property type="match status" value="1"/>
</dbReference>
<organism evidence="3">
    <name type="scientific">Heterodontus japonicus</name>
    <name type="common">Japanese bullhead shark</name>
    <dbReference type="NCBI Taxonomy" id="95544"/>
    <lineage>
        <taxon>Eukaryota</taxon>
        <taxon>Metazoa</taxon>
        <taxon>Chordata</taxon>
        <taxon>Craniata</taxon>
        <taxon>Vertebrata</taxon>
        <taxon>Chondrichthyes</taxon>
        <taxon>Elasmobranchii</taxon>
        <taxon>Galeomorphii</taxon>
        <taxon>Heterodontoidea</taxon>
        <taxon>Heterodontiformes</taxon>
        <taxon>Heterodontidae</taxon>
        <taxon>Heterodontus</taxon>
    </lineage>
</organism>
<dbReference type="SMART" id="SM00034">
    <property type="entry name" value="CLECT"/>
    <property type="match status" value="1"/>
</dbReference>
<dbReference type="InterPro" id="IPR050111">
    <property type="entry name" value="C-type_lectin/snaclec_domain"/>
</dbReference>
<dbReference type="InterPro" id="IPR016186">
    <property type="entry name" value="C-type_lectin-like/link_sf"/>
</dbReference>
<dbReference type="AlphaFoldDB" id="A0A077JDI1"/>
<evidence type="ECO:0000256" key="1">
    <source>
        <dbReference type="ARBA" id="ARBA00023157"/>
    </source>
</evidence>
<proteinExistence type="evidence at transcript level"/>
<dbReference type="PROSITE" id="PS50041">
    <property type="entry name" value="C_TYPE_LECTIN_2"/>
    <property type="match status" value="1"/>
</dbReference>